<evidence type="ECO:0000256" key="1">
    <source>
        <dbReference type="SAM" id="MobiDB-lite"/>
    </source>
</evidence>
<gene>
    <name evidence="3" type="ORF">RISK_005694</name>
</gene>
<sequence>MAEADSVSQPEPRTAASHSPRPQVSIAVSLLLVLISALFLAGLFYASRVPSVQTDVAIWVGAQPPEDESGSLSQVMFIMFTFTSPLMIAITLSFVMSVWNKITRT</sequence>
<dbReference type="STRING" id="595434.RISK_005694"/>
<dbReference type="RefSeq" id="WP_047816618.1">
    <property type="nucleotide sequence ID" value="NZ_LECT01000044.1"/>
</dbReference>
<keyword evidence="2" id="KW-1133">Transmembrane helix</keyword>
<reference evidence="3" key="1">
    <citation type="submission" date="2015-05" db="EMBL/GenBank/DDBJ databases">
        <title>Permanent draft genome of Rhodopirellula islandicus K833.</title>
        <authorList>
            <person name="Kizina J."/>
            <person name="Richter M."/>
            <person name="Glockner F.O."/>
            <person name="Harder J."/>
        </authorList>
    </citation>
    <scope>NUCLEOTIDE SEQUENCE [LARGE SCALE GENOMIC DNA]</scope>
    <source>
        <strain evidence="3">K833</strain>
    </source>
</reference>
<keyword evidence="2" id="KW-0472">Membrane</keyword>
<feature type="region of interest" description="Disordered" evidence="1">
    <location>
        <begin position="1"/>
        <end position="21"/>
    </location>
</feature>
<accession>A0A0J1B7S7</accession>
<dbReference type="AlphaFoldDB" id="A0A0J1B7S7"/>
<evidence type="ECO:0000313" key="4">
    <source>
        <dbReference type="Proteomes" id="UP000036367"/>
    </source>
</evidence>
<evidence type="ECO:0000313" key="3">
    <source>
        <dbReference type="EMBL" id="KLU02628.1"/>
    </source>
</evidence>
<dbReference type="Proteomes" id="UP000036367">
    <property type="component" value="Unassembled WGS sequence"/>
</dbReference>
<feature type="transmembrane region" description="Helical" evidence="2">
    <location>
        <begin position="24"/>
        <end position="46"/>
    </location>
</feature>
<feature type="transmembrane region" description="Helical" evidence="2">
    <location>
        <begin position="75"/>
        <end position="99"/>
    </location>
</feature>
<name>A0A0J1B7S7_RHOIS</name>
<dbReference type="OrthoDB" id="292251at2"/>
<organism evidence="3 4">
    <name type="scientific">Rhodopirellula islandica</name>
    <dbReference type="NCBI Taxonomy" id="595434"/>
    <lineage>
        <taxon>Bacteria</taxon>
        <taxon>Pseudomonadati</taxon>
        <taxon>Planctomycetota</taxon>
        <taxon>Planctomycetia</taxon>
        <taxon>Pirellulales</taxon>
        <taxon>Pirellulaceae</taxon>
        <taxon>Rhodopirellula</taxon>
    </lineage>
</organism>
<keyword evidence="4" id="KW-1185">Reference proteome</keyword>
<protein>
    <submittedName>
        <fullName evidence="3">Membrane protein</fullName>
    </submittedName>
</protein>
<dbReference type="PATRIC" id="fig|595434.4.peg.5407"/>
<proteinExistence type="predicted"/>
<evidence type="ECO:0000256" key="2">
    <source>
        <dbReference type="SAM" id="Phobius"/>
    </source>
</evidence>
<keyword evidence="2" id="KW-0812">Transmembrane</keyword>
<dbReference type="EMBL" id="LECT01000044">
    <property type="protein sequence ID" value="KLU02628.1"/>
    <property type="molecule type" value="Genomic_DNA"/>
</dbReference>
<comment type="caution">
    <text evidence="3">The sequence shown here is derived from an EMBL/GenBank/DDBJ whole genome shotgun (WGS) entry which is preliminary data.</text>
</comment>